<dbReference type="Gene3D" id="3.40.1390.10">
    <property type="entry name" value="MurE/MurF, N-terminal domain"/>
    <property type="match status" value="1"/>
</dbReference>
<dbReference type="GO" id="GO:0071555">
    <property type="term" value="P:cell wall organization"/>
    <property type="evidence" value="ECO:0007669"/>
    <property type="project" value="UniProtKB-KW"/>
</dbReference>
<evidence type="ECO:0000256" key="5">
    <source>
        <dbReference type="ARBA" id="ARBA00022840"/>
    </source>
</evidence>
<dbReference type="AlphaFoldDB" id="A0A937X5Q5"/>
<evidence type="ECO:0000259" key="12">
    <source>
        <dbReference type="Pfam" id="PF01225"/>
    </source>
</evidence>
<dbReference type="Pfam" id="PF01225">
    <property type="entry name" value="Mur_ligase"/>
    <property type="match status" value="1"/>
</dbReference>
<evidence type="ECO:0000256" key="10">
    <source>
        <dbReference type="ARBA" id="ARBA00031461"/>
    </source>
</evidence>
<dbReference type="InterPro" id="IPR035911">
    <property type="entry name" value="MurE/MurF_N"/>
</dbReference>
<dbReference type="GO" id="GO:0008360">
    <property type="term" value="P:regulation of cell shape"/>
    <property type="evidence" value="ECO:0007669"/>
    <property type="project" value="UniProtKB-KW"/>
</dbReference>
<dbReference type="PANTHER" id="PTHR43024">
    <property type="entry name" value="UDP-N-ACETYLMURAMOYL-TRIPEPTIDE--D-ALANYL-D-ALANINE LIGASE"/>
    <property type="match status" value="1"/>
</dbReference>
<evidence type="ECO:0000256" key="8">
    <source>
        <dbReference type="ARBA" id="ARBA00023306"/>
    </source>
</evidence>
<feature type="domain" description="Mur ligase N-terminal catalytic" evidence="12">
    <location>
        <begin position="27"/>
        <end position="96"/>
    </location>
</feature>
<proteinExistence type="inferred from homology"/>
<dbReference type="GO" id="GO:0009252">
    <property type="term" value="P:peptidoglycan biosynthetic process"/>
    <property type="evidence" value="ECO:0007669"/>
    <property type="project" value="UniProtKB-KW"/>
</dbReference>
<dbReference type="PANTHER" id="PTHR43024:SF1">
    <property type="entry name" value="UDP-N-ACETYLMURAMOYL-TRIPEPTIDE--D-ALANYL-D-ALANINE LIGASE"/>
    <property type="match status" value="1"/>
</dbReference>
<dbReference type="SUPFAM" id="SSF53244">
    <property type="entry name" value="MurD-like peptide ligases, peptide-binding domain"/>
    <property type="match status" value="1"/>
</dbReference>
<dbReference type="InterPro" id="IPR013221">
    <property type="entry name" value="Mur_ligase_cen"/>
</dbReference>
<feature type="domain" description="Mur ligase C-terminal" evidence="13">
    <location>
        <begin position="361"/>
        <end position="481"/>
    </location>
</feature>
<gene>
    <name evidence="15" type="ORF">FJZ00_14615</name>
</gene>
<dbReference type="GO" id="GO:0047480">
    <property type="term" value="F:UDP-N-acetylmuramoyl-tripeptide-D-alanyl-D-alanine ligase activity"/>
    <property type="evidence" value="ECO:0007669"/>
    <property type="project" value="InterPro"/>
</dbReference>
<protein>
    <recommendedName>
        <fullName evidence="10">UDP-MurNAc-pentapeptide synthetase</fullName>
    </recommendedName>
</protein>
<reference evidence="15 16" key="1">
    <citation type="submission" date="2019-03" db="EMBL/GenBank/DDBJ databases">
        <title>Lake Tanganyika Metagenome-Assembled Genomes (MAGs).</title>
        <authorList>
            <person name="Tran P."/>
        </authorList>
    </citation>
    <scope>NUCLEOTIDE SEQUENCE [LARGE SCALE GENOMIC DNA]</scope>
    <source>
        <strain evidence="15">K_DeepCast_65m_m2_236</strain>
    </source>
</reference>
<dbReference type="Gene3D" id="3.40.1190.10">
    <property type="entry name" value="Mur-like, catalytic domain"/>
    <property type="match status" value="1"/>
</dbReference>
<evidence type="ECO:0000256" key="11">
    <source>
        <dbReference type="SAM" id="MobiDB-lite"/>
    </source>
</evidence>
<dbReference type="SUPFAM" id="SSF53623">
    <property type="entry name" value="MurD-like peptide ligases, catalytic domain"/>
    <property type="match status" value="1"/>
</dbReference>
<evidence type="ECO:0000313" key="15">
    <source>
        <dbReference type="EMBL" id="MBM3276384.1"/>
    </source>
</evidence>
<keyword evidence="3" id="KW-0132">Cell division</keyword>
<dbReference type="Proteomes" id="UP000703893">
    <property type="component" value="Unassembled WGS sequence"/>
</dbReference>
<dbReference type="InterPro" id="IPR036615">
    <property type="entry name" value="Mur_ligase_C_dom_sf"/>
</dbReference>
<evidence type="ECO:0000313" key="16">
    <source>
        <dbReference type="Proteomes" id="UP000703893"/>
    </source>
</evidence>
<keyword evidence="6" id="KW-0133">Cell shape</keyword>
<evidence type="ECO:0000256" key="3">
    <source>
        <dbReference type="ARBA" id="ARBA00022618"/>
    </source>
</evidence>
<dbReference type="SUPFAM" id="SSF63418">
    <property type="entry name" value="MurE/MurF N-terminal domain"/>
    <property type="match status" value="1"/>
</dbReference>
<dbReference type="InterPro" id="IPR000713">
    <property type="entry name" value="Mur_ligase_N"/>
</dbReference>
<dbReference type="InterPro" id="IPR004101">
    <property type="entry name" value="Mur_ligase_C"/>
</dbReference>
<dbReference type="Gene3D" id="3.90.190.20">
    <property type="entry name" value="Mur ligase, C-terminal domain"/>
    <property type="match status" value="1"/>
</dbReference>
<dbReference type="InterPro" id="IPR051046">
    <property type="entry name" value="MurCDEF_CellWall_CoF430Synth"/>
</dbReference>
<feature type="non-terminal residue" evidence="15">
    <location>
        <position position="488"/>
    </location>
</feature>
<keyword evidence="9" id="KW-0961">Cell wall biogenesis/degradation</keyword>
<sequence length="488" mass="51047">MLTIREILAATCGTLLRGSEDLAVFSVSTDTRNLEPGALYVSLVGERFDGHGFAADAVARGAVAVLVSRDAQVPENAAVVRVADTLQAFGHLARHWRRKLGIKIVAVTGSSGKTSTKEAIADLLGRFVPTAKSFANYNNEIGVPLTLLSLREGPEAAVLELAMRGSGEIRYLAEVAEPDIGVITNIGMAHIGRLGSREAIAAAKGELVAQMEDGIAILNGDDPYCRELGARHRHAIYFSTQGPENAHVWAASDLAQVDGAWQFRANWRIPGPESASASASVPASASETCLGPASGRDDRWGSPAGSAPAGSAPAASGTATVTLSIPGTHHVANALAAIAVAASLGYSLPAEFTLSPQPVGGRSRLIAVGDVEVLDESYNANPESVRATLDSFCKLPCPGRRVAVLGDMAELGDFSADEHRAIGRDLDALPIDVVVTVGEFADLIAEATTRETIRCRSNGEAVSELGRLLRPGDRLLVKGSRAGRLEEI</sequence>
<keyword evidence="4" id="KW-0547">Nucleotide-binding</keyword>
<dbReference type="InterPro" id="IPR036565">
    <property type="entry name" value="Mur-like_cat_sf"/>
</dbReference>
<dbReference type="Pfam" id="PF08245">
    <property type="entry name" value="Mur_ligase_M"/>
    <property type="match status" value="1"/>
</dbReference>
<evidence type="ECO:0000259" key="13">
    <source>
        <dbReference type="Pfam" id="PF02875"/>
    </source>
</evidence>
<dbReference type="GO" id="GO:0005524">
    <property type="term" value="F:ATP binding"/>
    <property type="evidence" value="ECO:0007669"/>
    <property type="project" value="UniProtKB-KW"/>
</dbReference>
<feature type="domain" description="Mur ligase central" evidence="14">
    <location>
        <begin position="107"/>
        <end position="256"/>
    </location>
</feature>
<dbReference type="HAMAP" id="MF_02019">
    <property type="entry name" value="MurF"/>
    <property type="match status" value="1"/>
</dbReference>
<evidence type="ECO:0000256" key="9">
    <source>
        <dbReference type="ARBA" id="ARBA00023316"/>
    </source>
</evidence>
<keyword evidence="5" id="KW-0067">ATP-binding</keyword>
<feature type="compositionally biased region" description="Low complexity" evidence="11">
    <location>
        <begin position="274"/>
        <end position="286"/>
    </location>
</feature>
<evidence type="ECO:0000256" key="2">
    <source>
        <dbReference type="ARBA" id="ARBA00022598"/>
    </source>
</evidence>
<dbReference type="EMBL" id="VGJX01000998">
    <property type="protein sequence ID" value="MBM3276384.1"/>
    <property type="molecule type" value="Genomic_DNA"/>
</dbReference>
<dbReference type="InterPro" id="IPR005863">
    <property type="entry name" value="UDP-N-AcMur_synth"/>
</dbReference>
<feature type="region of interest" description="Disordered" evidence="11">
    <location>
        <begin position="274"/>
        <end position="316"/>
    </location>
</feature>
<keyword evidence="1" id="KW-0963">Cytoplasm</keyword>
<evidence type="ECO:0000259" key="14">
    <source>
        <dbReference type="Pfam" id="PF08245"/>
    </source>
</evidence>
<organism evidence="15 16">
    <name type="scientific">Candidatus Tanganyikabacteria bacterium</name>
    <dbReference type="NCBI Taxonomy" id="2961651"/>
    <lineage>
        <taxon>Bacteria</taxon>
        <taxon>Bacillati</taxon>
        <taxon>Candidatus Sericytochromatia</taxon>
        <taxon>Candidatus Tanganyikabacteria</taxon>
    </lineage>
</organism>
<evidence type="ECO:0000256" key="6">
    <source>
        <dbReference type="ARBA" id="ARBA00022960"/>
    </source>
</evidence>
<evidence type="ECO:0000256" key="7">
    <source>
        <dbReference type="ARBA" id="ARBA00022984"/>
    </source>
</evidence>
<keyword evidence="8" id="KW-0131">Cell cycle</keyword>
<keyword evidence="2 15" id="KW-0436">Ligase</keyword>
<comment type="caution">
    <text evidence="15">The sequence shown here is derived from an EMBL/GenBank/DDBJ whole genome shotgun (WGS) entry which is preliminary data.</text>
</comment>
<dbReference type="Pfam" id="PF02875">
    <property type="entry name" value="Mur_ligase_C"/>
    <property type="match status" value="1"/>
</dbReference>
<feature type="compositionally biased region" description="Low complexity" evidence="11">
    <location>
        <begin position="301"/>
        <end position="316"/>
    </location>
</feature>
<accession>A0A937X5Q5</accession>
<evidence type="ECO:0000256" key="1">
    <source>
        <dbReference type="ARBA" id="ARBA00022490"/>
    </source>
</evidence>
<name>A0A937X5Q5_9BACT</name>
<keyword evidence="7" id="KW-0573">Peptidoglycan synthesis</keyword>
<dbReference type="GO" id="GO:0051301">
    <property type="term" value="P:cell division"/>
    <property type="evidence" value="ECO:0007669"/>
    <property type="project" value="UniProtKB-KW"/>
</dbReference>
<evidence type="ECO:0000256" key="4">
    <source>
        <dbReference type="ARBA" id="ARBA00022741"/>
    </source>
</evidence>